<dbReference type="eggNOG" id="ENOG502QSSK">
    <property type="taxonomic scope" value="Eukaryota"/>
</dbReference>
<feature type="region of interest" description="Disordered" evidence="9">
    <location>
        <begin position="572"/>
        <end position="880"/>
    </location>
</feature>
<dbReference type="GeneID" id="9099191"/>
<feature type="compositionally biased region" description="Pro residues" evidence="9">
    <location>
        <begin position="356"/>
        <end position="367"/>
    </location>
</feature>
<dbReference type="PANTHER" id="PTHR31780">
    <property type="entry name" value="STRESS RESPONSE PROTEIN NST1-RELATED"/>
    <property type="match status" value="1"/>
</dbReference>
<accession>C1GTN3</accession>
<feature type="compositionally biased region" description="Low complexity" evidence="9">
    <location>
        <begin position="837"/>
        <end position="857"/>
    </location>
</feature>
<dbReference type="GO" id="GO:0005737">
    <property type="term" value="C:cytoplasm"/>
    <property type="evidence" value="ECO:0007669"/>
    <property type="project" value="UniProtKB-SubCell"/>
</dbReference>
<dbReference type="InterPro" id="IPR051195">
    <property type="entry name" value="Fungal_stress_NST1"/>
</dbReference>
<feature type="compositionally biased region" description="Acidic residues" evidence="9">
    <location>
        <begin position="389"/>
        <end position="416"/>
    </location>
</feature>
<evidence type="ECO:0000313" key="10">
    <source>
        <dbReference type="EMBL" id="EEH39689.2"/>
    </source>
</evidence>
<feature type="compositionally biased region" description="Basic and acidic residues" evidence="9">
    <location>
        <begin position="598"/>
        <end position="613"/>
    </location>
</feature>
<feature type="compositionally biased region" description="Low complexity" evidence="9">
    <location>
        <begin position="475"/>
        <end position="486"/>
    </location>
</feature>
<dbReference type="AlphaFoldDB" id="C1GTN3"/>
<feature type="region of interest" description="Disordered" evidence="9">
    <location>
        <begin position="1"/>
        <end position="252"/>
    </location>
</feature>
<keyword evidence="11" id="KW-1185">Reference proteome</keyword>
<dbReference type="VEuPathDB" id="FungiDB:PAAG_01878"/>
<evidence type="ECO:0000256" key="1">
    <source>
        <dbReference type="ARBA" id="ARBA00002545"/>
    </source>
</evidence>
<feature type="compositionally biased region" description="Basic residues" evidence="9">
    <location>
        <begin position="210"/>
        <end position="222"/>
    </location>
</feature>
<feature type="compositionally biased region" description="Polar residues" evidence="9">
    <location>
        <begin position="43"/>
        <end position="56"/>
    </location>
</feature>
<dbReference type="OrthoDB" id="21629at2759"/>
<feature type="compositionally biased region" description="Acidic residues" evidence="9">
    <location>
        <begin position="494"/>
        <end position="524"/>
    </location>
</feature>
<feature type="region of interest" description="Disordered" evidence="9">
    <location>
        <begin position="1057"/>
        <end position="1098"/>
    </location>
</feature>
<dbReference type="HOGENOM" id="CLU_002935_0_1_1"/>
<dbReference type="Pfam" id="PF13945">
    <property type="entry name" value="NST1"/>
    <property type="match status" value="1"/>
</dbReference>
<feature type="region of interest" description="Disordered" evidence="9">
    <location>
        <begin position="940"/>
        <end position="1037"/>
    </location>
</feature>
<evidence type="ECO:0000313" key="11">
    <source>
        <dbReference type="Proteomes" id="UP000002059"/>
    </source>
</evidence>
<evidence type="ECO:0000256" key="7">
    <source>
        <dbReference type="ARBA" id="ARBA00023054"/>
    </source>
</evidence>
<comment type="subcellular location">
    <subcellularLocation>
        <location evidence="2 8">Cytoplasm</location>
    </subcellularLocation>
</comment>
<evidence type="ECO:0000256" key="8">
    <source>
        <dbReference type="RuleBase" id="RU049441"/>
    </source>
</evidence>
<feature type="compositionally biased region" description="Low complexity" evidence="9">
    <location>
        <begin position="749"/>
        <end position="761"/>
    </location>
</feature>
<dbReference type="EMBL" id="KN293995">
    <property type="protein sequence ID" value="EEH39689.2"/>
    <property type="molecule type" value="Genomic_DNA"/>
</dbReference>
<feature type="compositionally biased region" description="Acidic residues" evidence="9">
    <location>
        <begin position="171"/>
        <end position="180"/>
    </location>
</feature>
<dbReference type="STRING" id="502779.C1GTN3"/>
<reference evidence="10 11" key="1">
    <citation type="journal article" date="2011" name="PLoS Genet.">
        <title>Comparative genomic analysis of human fungal pathogens causing paracoccidioidomycosis.</title>
        <authorList>
            <person name="Desjardins C.A."/>
            <person name="Champion M.D."/>
            <person name="Holder J.W."/>
            <person name="Muszewska A."/>
            <person name="Goldberg J."/>
            <person name="Bailao A.M."/>
            <person name="Brigido M.M."/>
            <person name="Ferreira M.E."/>
            <person name="Garcia A.M."/>
            <person name="Grynberg M."/>
            <person name="Gujja S."/>
            <person name="Heiman D.I."/>
            <person name="Henn M.R."/>
            <person name="Kodira C.D."/>
            <person name="Leon-Narvaez H."/>
            <person name="Longo L.V."/>
            <person name="Ma L.J."/>
            <person name="Malavazi I."/>
            <person name="Matsuo A.L."/>
            <person name="Morais F.V."/>
            <person name="Pereira M."/>
            <person name="Rodriguez-Brito S."/>
            <person name="Sakthikumar S."/>
            <person name="Salem-Izacc S.M."/>
            <person name="Sykes S.M."/>
            <person name="Teixeira M.M."/>
            <person name="Vallejo M.C."/>
            <person name="Walter M.E."/>
            <person name="Yandava C."/>
            <person name="Young S."/>
            <person name="Zeng Q."/>
            <person name="Zucker J."/>
            <person name="Felipe M.S."/>
            <person name="Goldman G.H."/>
            <person name="Haas B.J."/>
            <person name="McEwen J.G."/>
            <person name="Nino-Vega G."/>
            <person name="Puccia R."/>
            <person name="San-Blas G."/>
            <person name="Soares C.M."/>
            <person name="Birren B.W."/>
            <person name="Cuomo C.A."/>
        </authorList>
    </citation>
    <scope>NUCLEOTIDE SEQUENCE [LARGE SCALE GENOMIC DNA]</scope>
    <source>
        <strain evidence="11">ATCC MYA-826 / Pb01</strain>
    </source>
</reference>
<proteinExistence type="inferred from homology"/>
<feature type="compositionally biased region" description="Basic and acidic residues" evidence="9">
    <location>
        <begin position="160"/>
        <end position="170"/>
    </location>
</feature>
<dbReference type="KEGG" id="pbl:PAAG_01878"/>
<feature type="region of interest" description="Disordered" evidence="9">
    <location>
        <begin position="347"/>
        <end position="417"/>
    </location>
</feature>
<evidence type="ECO:0000256" key="9">
    <source>
        <dbReference type="SAM" id="MobiDB-lite"/>
    </source>
</evidence>
<feature type="compositionally biased region" description="Polar residues" evidence="9">
    <location>
        <begin position="1060"/>
        <end position="1069"/>
    </location>
</feature>
<feature type="compositionally biased region" description="Basic and acidic residues" evidence="9">
    <location>
        <begin position="1028"/>
        <end position="1037"/>
    </location>
</feature>
<feature type="compositionally biased region" description="Basic and acidic residues" evidence="9">
    <location>
        <begin position="572"/>
        <end position="588"/>
    </location>
</feature>
<comment type="similarity">
    <text evidence="3 8">Belongs to the NST1 family.</text>
</comment>
<evidence type="ECO:0000256" key="6">
    <source>
        <dbReference type="ARBA" id="ARBA00023016"/>
    </source>
</evidence>
<organism evidence="10 11">
    <name type="scientific">Paracoccidioides lutzii (strain ATCC MYA-826 / Pb01)</name>
    <name type="common">Paracoccidioides brasiliensis</name>
    <dbReference type="NCBI Taxonomy" id="502779"/>
    <lineage>
        <taxon>Eukaryota</taxon>
        <taxon>Fungi</taxon>
        <taxon>Dikarya</taxon>
        <taxon>Ascomycota</taxon>
        <taxon>Pezizomycotina</taxon>
        <taxon>Eurotiomycetes</taxon>
        <taxon>Eurotiomycetidae</taxon>
        <taxon>Onygenales</taxon>
        <taxon>Ajellomycetaceae</taxon>
        <taxon>Paracoccidioides</taxon>
    </lineage>
</organism>
<dbReference type="InterPro" id="IPR025279">
    <property type="entry name" value="NST1"/>
</dbReference>
<feature type="compositionally biased region" description="Basic and acidic residues" evidence="9">
    <location>
        <begin position="134"/>
        <end position="145"/>
    </location>
</feature>
<feature type="compositionally biased region" description="Polar residues" evidence="9">
    <location>
        <begin position="148"/>
        <end position="158"/>
    </location>
</feature>
<protein>
    <recommendedName>
        <fullName evidence="4 8">Stress response protein NST1</fullName>
    </recommendedName>
</protein>
<feature type="compositionally biased region" description="Low complexity" evidence="9">
    <location>
        <begin position="970"/>
        <end position="981"/>
    </location>
</feature>
<dbReference type="PANTHER" id="PTHR31780:SF10">
    <property type="entry name" value="LD36051P"/>
    <property type="match status" value="1"/>
</dbReference>
<sequence>MPSNSKRLAPSPATEPKHKPATITSKSTAPRSSPPAANSSSSVVDDTMQTTGSNAAAFTRPPLDTAAKRNVADLVATTTTTTTASTTTTTITGVNRKKQKRRQKQAARLAAEQRLKDGSQSPGAASQNGYTRNTHWDDPDDHLPLKDYSSSHPNQNYFDSHLDDPNHYDPAEGDDIYSTDDEGHIYAQPHSQSHLDKFNMGQHSDLSMNKSKKKKGKKHRSTSHLADGSSTSLPTPSASAARPAQPPPLSNAALRSAHKISKDRIWNTSTQEERENIKEFWLQLGEEERRSLVKVEKEAVLRKMKEQQKHSCSCTVCGRKRTAIEEELEVLYDAYYEELEQYANHSQNSFENGGPIVPPRLYQPPLRPLERHSHLSNNKNPSRGRVQELPDDDEELDEDYDEDDEEDEPYSDDELEEATRNTRADFFAFGNSLTVKDGILTVADDLLKNDGKHFIDMMEQLAERRMQREEDTQYAAASAAHQSLHAGHNHAPPLDEEDYDDEEEDDYDSQDDEEYEEDEMDAMTEEQRMEEGRRMFQIFAARMFEQRVLTAYREKVAHERQMKLIEELEEENRLDVQREAKKAREAQKRKDKKRQQKQAKEEEKARKEAEKAAEAAAAKALEEKKLEEQRRKKEEQRKKREAEKKALEEERLRKEAEKQKRLQEERERQAELERKQREQKEREKRKREEAKKKEREEREAKERELREKKTKEEKERKAREEQAKREKEAALKAEREAKEKERVKREEQAAQAAQAATTQAAKRMSQTGPTHLPPGLQHPQGPSGLQSPHFQVATPVVPKAPTPVRPRQTSQQGSHASSPRSQPAGTDTSQSISPGNASAPHSSGGSSSVSTKSHVPTPMLHHPQPSAPMSPLGGVGRSPHSLGFSSMPALNGIPSNIAGLPGITSRLPLGHEIPMYPNQQAPLGAQFRGFPSPDGIPMAPGINGARPMIPGRGFPLETGHGLPFPPTGPGPISSPQQPQVPRETGRGQTHSRQASASFDRNPLEAQPQNQPISRPAPIQRPSSTAPHDAPRDQLKPGESEIDDLSAQLGSSALLDDTDVPLTSSLSQPIPTGGLSSAPGAGRMGFGTSPLFSEPLGAKHPNLPLGTAGSGNTWGPQVPFGAPGFPAASSWSSVPATGSGWSSNAFGIIGGTRPHTSRPVTIRLLVAQACKQLNATSPTKGNSGFHNVNHVLRQVEQLNPPTEPPITLDELLDICDTEGNPQNGGGSFAIKNEGPRVTFVKFEPDNNSMSSAPRGSIAPGDIGSPIPSSSILALGGIGTAGVSRQFPATSNMSPPTGF</sequence>
<evidence type="ECO:0000256" key="2">
    <source>
        <dbReference type="ARBA" id="ARBA00004496"/>
    </source>
</evidence>
<evidence type="ECO:0000256" key="5">
    <source>
        <dbReference type="ARBA" id="ARBA00022490"/>
    </source>
</evidence>
<feature type="compositionally biased region" description="Basic residues" evidence="9">
    <location>
        <begin position="95"/>
        <end position="105"/>
    </location>
</feature>
<keyword evidence="5 8" id="KW-0963">Cytoplasm</keyword>
<gene>
    <name evidence="10" type="ORF">PAAG_01878</name>
</gene>
<feature type="compositionally biased region" description="Polar residues" evidence="9">
    <location>
        <begin position="808"/>
        <end position="836"/>
    </location>
</feature>
<feature type="compositionally biased region" description="Polar residues" evidence="9">
    <location>
        <begin position="986"/>
        <end position="998"/>
    </location>
</feature>
<feature type="region of interest" description="Disordered" evidence="9">
    <location>
        <begin position="465"/>
        <end position="529"/>
    </location>
</feature>
<dbReference type="Proteomes" id="UP000002059">
    <property type="component" value="Partially assembled WGS sequence"/>
</dbReference>
<keyword evidence="6 8" id="KW-0346">Stress response</keyword>
<evidence type="ECO:0000256" key="3">
    <source>
        <dbReference type="ARBA" id="ARBA00007112"/>
    </source>
</evidence>
<feature type="compositionally biased region" description="Low complexity" evidence="9">
    <location>
        <begin position="77"/>
        <end position="92"/>
    </location>
</feature>
<feature type="region of interest" description="Disordered" evidence="9">
    <location>
        <begin position="1243"/>
        <end position="1262"/>
    </location>
</feature>
<feature type="compositionally biased region" description="Polar residues" evidence="9">
    <location>
        <begin position="118"/>
        <end position="133"/>
    </location>
</feature>
<feature type="compositionally biased region" description="Low complexity" evidence="9">
    <location>
        <begin position="229"/>
        <end position="243"/>
    </location>
</feature>
<keyword evidence="7 8" id="KW-0175">Coiled coil</keyword>
<feature type="compositionally biased region" description="Low complexity" evidence="9">
    <location>
        <begin position="25"/>
        <end position="42"/>
    </location>
</feature>
<evidence type="ECO:0000256" key="4">
    <source>
        <dbReference type="ARBA" id="ARBA00020733"/>
    </source>
</evidence>
<feature type="compositionally biased region" description="Basic and acidic residues" evidence="9">
    <location>
        <begin position="620"/>
        <end position="748"/>
    </location>
</feature>
<dbReference type="RefSeq" id="XP_015701479.1">
    <property type="nucleotide sequence ID" value="XM_015844475.1"/>
</dbReference>
<name>C1GTN3_PARBA</name>
<comment type="function">
    <text evidence="1 8">May act as a negative regulator of salt tolerance.</text>
</comment>
<dbReference type="OMA" id="EEDTQYG"/>